<dbReference type="GeneID" id="100116917"/>
<dbReference type="OrthoDB" id="1740265at2759"/>
<feature type="signal peptide" evidence="4">
    <location>
        <begin position="1"/>
        <end position="23"/>
    </location>
</feature>
<dbReference type="EnsemblMetazoa" id="XM_031928507">
    <property type="protein sequence ID" value="XP_031784367"/>
    <property type="gene ID" value="LOC100116917"/>
</dbReference>
<keyword evidence="4" id="KW-0732">Signal</keyword>
<dbReference type="InParanoid" id="A0A7M7QCG0"/>
<dbReference type="CDD" id="cd11328">
    <property type="entry name" value="AmyAc_maltase"/>
    <property type="match status" value="1"/>
</dbReference>
<feature type="compositionally biased region" description="Acidic residues" evidence="3">
    <location>
        <begin position="66"/>
        <end position="77"/>
    </location>
</feature>
<dbReference type="InterPro" id="IPR006047">
    <property type="entry name" value="GH13_cat_dom"/>
</dbReference>
<feature type="compositionally biased region" description="Acidic residues" evidence="3">
    <location>
        <begin position="648"/>
        <end position="679"/>
    </location>
</feature>
<dbReference type="InterPro" id="IPR013780">
    <property type="entry name" value="Glyco_hydro_b"/>
</dbReference>
<dbReference type="KEGG" id="nvi:100116917"/>
<reference evidence="6" key="1">
    <citation type="submission" date="2021-01" db="UniProtKB">
        <authorList>
            <consortium name="EnsemblMetazoa"/>
        </authorList>
    </citation>
    <scope>IDENTIFICATION</scope>
</reference>
<dbReference type="AlphaFoldDB" id="A0A7M7QCG0"/>
<feature type="region of interest" description="Disordered" evidence="3">
    <location>
        <begin position="640"/>
        <end position="708"/>
    </location>
</feature>
<dbReference type="GO" id="GO:0005975">
    <property type="term" value="P:carbohydrate metabolic process"/>
    <property type="evidence" value="ECO:0007669"/>
    <property type="project" value="InterPro"/>
</dbReference>
<dbReference type="EC" id="3.2.1.20" evidence="2"/>
<dbReference type="RefSeq" id="XP_032454987.1">
    <property type="nucleotide sequence ID" value="XM_032599096.1"/>
</dbReference>
<dbReference type="PANTHER" id="PTHR10357">
    <property type="entry name" value="ALPHA-AMYLASE FAMILY MEMBER"/>
    <property type="match status" value="1"/>
</dbReference>
<dbReference type="EnsemblMetazoa" id="XM_032599096">
    <property type="protein sequence ID" value="XP_032454987"/>
    <property type="gene ID" value="LOC100116917"/>
</dbReference>
<feature type="chain" id="PRO_5033597391" description="alpha-glucosidase" evidence="4">
    <location>
        <begin position="24"/>
        <end position="731"/>
    </location>
</feature>
<dbReference type="SUPFAM" id="SSF51445">
    <property type="entry name" value="(Trans)glycosidases"/>
    <property type="match status" value="1"/>
</dbReference>
<dbReference type="RefSeq" id="XP_031784367.1">
    <property type="nucleotide sequence ID" value="XM_031928507.2"/>
</dbReference>
<dbReference type="Proteomes" id="UP000002358">
    <property type="component" value="Chromosome 4"/>
</dbReference>
<dbReference type="Gene3D" id="3.90.400.10">
    <property type="entry name" value="Oligo-1,6-glucosidase, Domain 2"/>
    <property type="match status" value="1"/>
</dbReference>
<sequence length="731" mass="82437">MTTSRKLVLLLAALLLVVTGVTAAAVGADDAEDEDASSAVTPVTPEEIDEDEGSGSGSGSGSGDGSSEEDDDDDEDDADWREDTLIYQVWPRAFQDSNGDGEGDLQGIIHRLDYFVEIGVDTIRLSPIYSSPMIDAGYDVLNHTDIDPIYGDFNDFYELIHEAHKRALKIILDVVPNQSSDQHEWFLNSAKDVEPYDDYYVWADGKIVGNTLVPPTNWKNAYSEEEGSAWTWNKDKRMWYYHQFHHTAPDLNLRNEDVVQEILNIFDFWLDKEVDGFCICGASYLFENEDLLNESSSEEDTSDETDDDEDSDNDEVSHTIGLPENSDLLVRFREHIEEWVKEHNAEPKLLIAEVDDDDDEVWSYYGNETHPGIAPLSLVLVTGLNETSDAGDVKDLIEDWMERLPEGADTNWMLSNQDYSRASSRLDSDVMDGLYMLTLLLPGQAVIYYGEEIGMLDTNVTWDDTIDIRALDKSEENYDDYSRDPVRTPMQWDNSISGGFSTNDSTFLPVNPNYVRINVKRQLEDHDSNLMAFKKLALLRENPIFTRGDYDLDAVNDDNVLILKRSLENDTCLVIINFADTKQMVNLTALYPDLEEDLQVMVDSSNANVEKENDEDDDDDIENDLFILHANAAAVLCDRDDFSGIPHEEDDDDDDDDDDNDNDDDDSNDDESDSKEEDDSKIATTSSTEEPNEVVPATTTEAPAPSSANRRETLEFFMIIHLALLLLLRTL</sequence>
<feature type="compositionally biased region" description="Gly residues" evidence="3">
    <location>
        <begin position="54"/>
        <end position="64"/>
    </location>
</feature>
<dbReference type="SUPFAM" id="SSF51011">
    <property type="entry name" value="Glycosyl hydrolase domain"/>
    <property type="match status" value="1"/>
</dbReference>
<proteinExistence type="predicted"/>
<evidence type="ECO:0000259" key="5">
    <source>
        <dbReference type="SMART" id="SM00642"/>
    </source>
</evidence>
<feature type="domain" description="Glycosyl hydrolase family 13 catalytic" evidence="5">
    <location>
        <begin position="88"/>
        <end position="487"/>
    </location>
</feature>
<evidence type="ECO:0000313" key="7">
    <source>
        <dbReference type="Proteomes" id="UP000002358"/>
    </source>
</evidence>
<evidence type="ECO:0000256" key="3">
    <source>
        <dbReference type="SAM" id="MobiDB-lite"/>
    </source>
</evidence>
<dbReference type="SMART" id="SM00642">
    <property type="entry name" value="Aamy"/>
    <property type="match status" value="1"/>
</dbReference>
<dbReference type="GO" id="GO:0004558">
    <property type="term" value="F:alpha-1,4-glucosidase activity"/>
    <property type="evidence" value="ECO:0007669"/>
    <property type="project" value="UniProtKB-EC"/>
</dbReference>
<dbReference type="Pfam" id="PF00128">
    <property type="entry name" value="Alpha-amylase"/>
    <property type="match status" value="1"/>
</dbReference>
<evidence type="ECO:0000256" key="2">
    <source>
        <dbReference type="ARBA" id="ARBA00012741"/>
    </source>
</evidence>
<protein>
    <recommendedName>
        <fullName evidence="2">alpha-glucosidase</fullName>
        <ecNumber evidence="2">3.2.1.20</ecNumber>
    </recommendedName>
</protein>
<comment type="catalytic activity">
    <reaction evidence="1">
        <text>Hydrolysis of terminal, non-reducing (1-&gt;4)-linked alpha-D-glucose residues with release of alpha-D-glucose.</text>
        <dbReference type="EC" id="3.2.1.20"/>
    </reaction>
</comment>
<evidence type="ECO:0000256" key="1">
    <source>
        <dbReference type="ARBA" id="ARBA00001657"/>
    </source>
</evidence>
<dbReference type="PANTHER" id="PTHR10357:SF179">
    <property type="entry name" value="NEUTRAL AND BASIC AMINO ACID TRANSPORT PROTEIN RBAT"/>
    <property type="match status" value="1"/>
</dbReference>
<dbReference type="SMR" id="A0A7M7QCG0"/>
<feature type="region of interest" description="Disordered" evidence="3">
    <location>
        <begin position="291"/>
        <end position="320"/>
    </location>
</feature>
<feature type="compositionally biased region" description="Low complexity" evidence="3">
    <location>
        <begin position="693"/>
        <end position="708"/>
    </location>
</feature>
<dbReference type="InterPro" id="IPR017853">
    <property type="entry name" value="GH"/>
</dbReference>
<dbReference type="Gene3D" id="3.20.20.80">
    <property type="entry name" value="Glycosidases"/>
    <property type="match status" value="1"/>
</dbReference>
<organism evidence="6 7">
    <name type="scientific">Nasonia vitripennis</name>
    <name type="common">Parasitic wasp</name>
    <dbReference type="NCBI Taxonomy" id="7425"/>
    <lineage>
        <taxon>Eukaryota</taxon>
        <taxon>Metazoa</taxon>
        <taxon>Ecdysozoa</taxon>
        <taxon>Arthropoda</taxon>
        <taxon>Hexapoda</taxon>
        <taxon>Insecta</taxon>
        <taxon>Pterygota</taxon>
        <taxon>Neoptera</taxon>
        <taxon>Endopterygota</taxon>
        <taxon>Hymenoptera</taxon>
        <taxon>Apocrita</taxon>
        <taxon>Proctotrupomorpha</taxon>
        <taxon>Chalcidoidea</taxon>
        <taxon>Pteromalidae</taxon>
        <taxon>Pteromalinae</taxon>
        <taxon>Nasonia</taxon>
    </lineage>
</organism>
<keyword evidence="7" id="KW-1185">Reference proteome</keyword>
<dbReference type="Gene3D" id="2.60.40.1180">
    <property type="entry name" value="Golgi alpha-mannosidase II"/>
    <property type="match status" value="1"/>
</dbReference>
<name>A0A7M7QCG0_NASVI</name>
<evidence type="ECO:0000313" key="6">
    <source>
        <dbReference type="EnsemblMetazoa" id="XP_031784367"/>
    </source>
</evidence>
<feature type="region of interest" description="Disordered" evidence="3">
    <location>
        <begin position="28"/>
        <end position="77"/>
    </location>
</feature>
<feature type="compositionally biased region" description="Acidic residues" evidence="3">
    <location>
        <begin position="291"/>
        <end position="314"/>
    </location>
</feature>
<evidence type="ECO:0000256" key="4">
    <source>
        <dbReference type="SAM" id="SignalP"/>
    </source>
</evidence>
<accession>A0A7M7QCG0</accession>
<dbReference type="InterPro" id="IPR045857">
    <property type="entry name" value="O16G_dom_2"/>
</dbReference>